<dbReference type="OrthoDB" id="63113at2759"/>
<evidence type="ECO:0000313" key="8">
    <source>
        <dbReference type="EMBL" id="KAG2385388.1"/>
    </source>
</evidence>
<dbReference type="InterPro" id="IPR004895">
    <property type="entry name" value="Prenylated_rab_accept_PRA1"/>
</dbReference>
<dbReference type="PANTHER" id="PTHR19317:SF76">
    <property type="entry name" value="PRA1 FAMILY PROTEIN C"/>
    <property type="match status" value="1"/>
</dbReference>
<dbReference type="Pfam" id="PF03208">
    <property type="entry name" value="PRA1"/>
    <property type="match status" value="1"/>
</dbReference>
<evidence type="ECO:0000313" key="11">
    <source>
        <dbReference type="Proteomes" id="UP000743370"/>
    </source>
</evidence>
<dbReference type="Proteomes" id="UP000743370">
    <property type="component" value="Unassembled WGS sequence"/>
</dbReference>
<dbReference type="Gramene" id="KOM54129">
    <property type="protein sequence ID" value="KOM54129"/>
    <property type="gene ID" value="LR48_Vigan10g002100"/>
</dbReference>
<comment type="similarity">
    <text evidence="3 7">Belongs to the PRA1 family.</text>
</comment>
<dbReference type="GO" id="GO:0005794">
    <property type="term" value="C:Golgi apparatus"/>
    <property type="evidence" value="ECO:0007669"/>
    <property type="project" value="TreeGrafter"/>
</dbReference>
<dbReference type="KEGG" id="var:108345406"/>
<dbReference type="GO" id="GO:0016020">
    <property type="term" value="C:membrane"/>
    <property type="evidence" value="ECO:0007669"/>
    <property type="project" value="UniProtKB-SubCell"/>
</dbReference>
<reference evidence="9" key="2">
    <citation type="submission" date="2015-02" db="EMBL/GenBank/DDBJ databases">
        <authorList>
            <person name="Chooi Y.-H."/>
        </authorList>
    </citation>
    <scope>NUCLEOTIDE SEQUENCE</scope>
    <source>
        <tissue evidence="9">Seedling</tissue>
    </source>
</reference>
<evidence type="ECO:0000256" key="6">
    <source>
        <dbReference type="ARBA" id="ARBA00023136"/>
    </source>
</evidence>
<dbReference type="PANTHER" id="PTHR19317">
    <property type="entry name" value="PRENYLATED RAB ACCEPTOR 1-RELATED"/>
    <property type="match status" value="1"/>
</dbReference>
<feature type="transmembrane region" description="Helical" evidence="7">
    <location>
        <begin position="70"/>
        <end position="103"/>
    </location>
</feature>
<comment type="subcellular location">
    <subcellularLocation>
        <location evidence="2">Endomembrane system</location>
        <topology evidence="2">Multi-pass membrane protein</topology>
    </subcellularLocation>
    <subcellularLocation>
        <location evidence="7">Membrane</location>
        <topology evidence="7">Multi-pass membrane protein</topology>
    </subcellularLocation>
</comment>
<evidence type="ECO:0000256" key="4">
    <source>
        <dbReference type="ARBA" id="ARBA00022692"/>
    </source>
</evidence>
<reference evidence="10" key="1">
    <citation type="journal article" date="2015" name="Proc. Natl. Acad. Sci. U.S.A.">
        <title>Genome sequencing of adzuki bean (Vigna angularis) provides insight into high starch and low fat accumulation and domestication.</title>
        <authorList>
            <person name="Yang K."/>
            <person name="Tian Z."/>
            <person name="Chen C."/>
            <person name="Luo L."/>
            <person name="Zhao B."/>
            <person name="Wang Z."/>
            <person name="Yu L."/>
            <person name="Li Y."/>
            <person name="Sun Y."/>
            <person name="Li W."/>
            <person name="Chen Y."/>
            <person name="Li Y."/>
            <person name="Zhang Y."/>
            <person name="Ai D."/>
            <person name="Zhao J."/>
            <person name="Shang C."/>
            <person name="Ma Y."/>
            <person name="Wu B."/>
            <person name="Wang M."/>
            <person name="Gao L."/>
            <person name="Sun D."/>
            <person name="Zhang P."/>
            <person name="Guo F."/>
            <person name="Wang W."/>
            <person name="Li Y."/>
            <person name="Wang J."/>
            <person name="Varshney R.K."/>
            <person name="Wang J."/>
            <person name="Ling H.Q."/>
            <person name="Wan P."/>
        </authorList>
    </citation>
    <scope>NUCLEOTIDE SEQUENCE</scope>
    <source>
        <strain evidence="10">cv. Jingnong 6</strain>
    </source>
</reference>
<evidence type="ECO:0000313" key="9">
    <source>
        <dbReference type="EMBL" id="KOM54129.1"/>
    </source>
</evidence>
<dbReference type="Proteomes" id="UP000053144">
    <property type="component" value="Chromosome 10"/>
</dbReference>
<comment type="function">
    <text evidence="1 7">May be involved in both secretory and endocytic intracellular trafficking in the endosomal/prevacuolar compartments.</text>
</comment>
<dbReference type="EMBL" id="JABFOF010000008">
    <property type="protein sequence ID" value="KAG2385388.1"/>
    <property type="molecule type" value="Genomic_DNA"/>
</dbReference>
<feature type="transmembrane region" description="Helical" evidence="7">
    <location>
        <begin position="123"/>
        <end position="155"/>
    </location>
</feature>
<keyword evidence="7" id="KW-0813">Transport</keyword>
<name>A0A0L9VHF5_PHAAN</name>
<evidence type="ECO:0000256" key="1">
    <source>
        <dbReference type="ARBA" id="ARBA00002501"/>
    </source>
</evidence>
<evidence type="ECO:0000256" key="7">
    <source>
        <dbReference type="RuleBase" id="RU363107"/>
    </source>
</evidence>
<proteinExistence type="inferred from homology"/>
<evidence type="ECO:0000256" key="5">
    <source>
        <dbReference type="ARBA" id="ARBA00022989"/>
    </source>
</evidence>
<keyword evidence="4 7" id="KW-0812">Transmembrane</keyword>
<dbReference type="EMBL" id="CM003380">
    <property type="protein sequence ID" value="KOM54129.1"/>
    <property type="molecule type" value="Genomic_DNA"/>
</dbReference>
<organism evidence="9 10">
    <name type="scientific">Phaseolus angularis</name>
    <name type="common">Azuki bean</name>
    <name type="synonym">Vigna angularis</name>
    <dbReference type="NCBI Taxonomy" id="3914"/>
    <lineage>
        <taxon>Eukaryota</taxon>
        <taxon>Viridiplantae</taxon>
        <taxon>Streptophyta</taxon>
        <taxon>Embryophyta</taxon>
        <taxon>Tracheophyta</taxon>
        <taxon>Spermatophyta</taxon>
        <taxon>Magnoliopsida</taxon>
        <taxon>eudicotyledons</taxon>
        <taxon>Gunneridae</taxon>
        <taxon>Pentapetalae</taxon>
        <taxon>rosids</taxon>
        <taxon>fabids</taxon>
        <taxon>Fabales</taxon>
        <taxon>Fabaceae</taxon>
        <taxon>Papilionoideae</taxon>
        <taxon>50 kb inversion clade</taxon>
        <taxon>NPAAA clade</taxon>
        <taxon>indigoferoid/millettioid clade</taxon>
        <taxon>Phaseoleae</taxon>
        <taxon>Vigna</taxon>
    </lineage>
</organism>
<reference evidence="8 11" key="3">
    <citation type="submission" date="2020-05" db="EMBL/GenBank/DDBJ databases">
        <title>Vigna angularis (adzuki bean) Var. LongXiaoDou No. 4 denovo assembly.</title>
        <authorList>
            <person name="Xiang H."/>
        </authorList>
    </citation>
    <scope>NUCLEOTIDE SEQUENCE [LARGE SCALE GENOMIC DNA]</scope>
    <source>
        <tissue evidence="8">Leaf</tissue>
    </source>
</reference>
<dbReference type="OMA" id="MNYAIII"/>
<gene>
    <name evidence="8" type="ORF">HKW66_Vig0124800</name>
    <name evidence="9" type="ORF">LR48_Vigan10g002100</name>
</gene>
<sequence length="200" mass="22521">MNTYGTISQEAEASSNPDSVFVSQAKERVQTGLGTIRPWKEMLQPSHLKLPSSFYGSIQRINTNARHFRANYVIIILLVLFLSLLGHPVSLIILIVMMIAWLYLYFLRDTPLVILRFEIDERLVVIFLLLITIGLLVITSVTYNVVVGMSVALVLDLLHAVMRETEDLFTMDEEVGIVKGLRDVVKVPLRQPVSSSFTSS</sequence>
<evidence type="ECO:0000256" key="2">
    <source>
        <dbReference type="ARBA" id="ARBA00004127"/>
    </source>
</evidence>
<accession>A0A0L9VHF5</accession>
<evidence type="ECO:0000256" key="3">
    <source>
        <dbReference type="ARBA" id="ARBA00006483"/>
    </source>
</evidence>
<dbReference type="GO" id="GO:0016192">
    <property type="term" value="P:vesicle-mediated transport"/>
    <property type="evidence" value="ECO:0007669"/>
    <property type="project" value="TreeGrafter"/>
</dbReference>
<protein>
    <recommendedName>
        <fullName evidence="7">PRA1 family protein</fullName>
    </recommendedName>
</protein>
<dbReference type="GO" id="GO:0005783">
    <property type="term" value="C:endoplasmic reticulum"/>
    <property type="evidence" value="ECO:0007669"/>
    <property type="project" value="UniProtKB-ARBA"/>
</dbReference>
<keyword evidence="5 7" id="KW-1133">Transmembrane helix</keyword>
<keyword evidence="6 7" id="KW-0472">Membrane</keyword>
<evidence type="ECO:0000313" key="10">
    <source>
        <dbReference type="Proteomes" id="UP000053144"/>
    </source>
</evidence>
<dbReference type="AlphaFoldDB" id="A0A0L9VHF5"/>